<dbReference type="EMBL" id="BDJK01000020">
    <property type="protein sequence ID" value="GAV22905.1"/>
    <property type="molecule type" value="Genomic_DNA"/>
</dbReference>
<accession>A0A1L8CVC6</accession>
<comment type="caution">
    <text evidence="1">The sequence shown here is derived from an EMBL/GenBank/DDBJ whole genome shotgun (WGS) entry which is preliminary data.</text>
</comment>
<organism evidence="1 2">
    <name type="scientific">Carboxydothermus pertinax</name>
    <dbReference type="NCBI Taxonomy" id="870242"/>
    <lineage>
        <taxon>Bacteria</taxon>
        <taxon>Bacillati</taxon>
        <taxon>Bacillota</taxon>
        <taxon>Clostridia</taxon>
        <taxon>Thermoanaerobacterales</taxon>
        <taxon>Thermoanaerobacteraceae</taxon>
        <taxon>Carboxydothermus</taxon>
    </lineage>
</organism>
<name>A0A1L8CVC6_9THEO</name>
<keyword evidence="2" id="KW-1185">Reference proteome</keyword>
<dbReference type="AlphaFoldDB" id="A0A1L8CVC6"/>
<sequence length="55" mass="6508">MYTVKKVSQIRRQINVKGDLDVYKPTVFACLLFIIKTAQISRKKPNLYTHLLREQ</sequence>
<reference evidence="2" key="1">
    <citation type="submission" date="2016-12" db="EMBL/GenBank/DDBJ databases">
        <title>Draft Genome Sequences od Carboxydothermus pertinax and islandicus, Hydrogenogenic Carboxydotrophic Bacteria.</title>
        <authorList>
            <person name="Fukuyama Y."/>
            <person name="Ohmae K."/>
            <person name="Yoneda Y."/>
            <person name="Yoshida T."/>
            <person name="Sako Y."/>
        </authorList>
    </citation>
    <scope>NUCLEOTIDE SEQUENCE [LARGE SCALE GENOMIC DNA]</scope>
    <source>
        <strain evidence="2">Ug1</strain>
    </source>
</reference>
<proteinExistence type="predicted"/>
<evidence type="ECO:0000313" key="2">
    <source>
        <dbReference type="Proteomes" id="UP000187485"/>
    </source>
</evidence>
<protein>
    <submittedName>
        <fullName evidence="1">Uncharacterized protein</fullName>
    </submittedName>
</protein>
<gene>
    <name evidence="1" type="ORF">cpu_14150</name>
</gene>
<dbReference type="Proteomes" id="UP000187485">
    <property type="component" value="Unassembled WGS sequence"/>
</dbReference>
<evidence type="ECO:0000313" key="1">
    <source>
        <dbReference type="EMBL" id="GAV22905.1"/>
    </source>
</evidence>